<dbReference type="GO" id="GO:0032506">
    <property type="term" value="P:cytokinetic process"/>
    <property type="evidence" value="ECO:0007669"/>
    <property type="project" value="TreeGrafter"/>
</dbReference>
<dbReference type="InterPro" id="IPR007730">
    <property type="entry name" value="SPOR-like_dom"/>
</dbReference>
<keyword evidence="2" id="KW-0472">Membrane</keyword>
<dbReference type="Pfam" id="PF05036">
    <property type="entry name" value="SPOR"/>
    <property type="match status" value="2"/>
</dbReference>
<dbReference type="GO" id="GO:0030428">
    <property type="term" value="C:cell septum"/>
    <property type="evidence" value="ECO:0007669"/>
    <property type="project" value="TreeGrafter"/>
</dbReference>
<evidence type="ECO:0000256" key="1">
    <source>
        <dbReference type="SAM" id="MobiDB-lite"/>
    </source>
</evidence>
<keyword evidence="2" id="KW-1133">Transmembrane helix</keyword>
<dbReference type="PANTHER" id="PTHR38687">
    <property type="entry name" value="CELL DIVISION PROTEIN DEDD-RELATED"/>
    <property type="match status" value="1"/>
</dbReference>
<keyword evidence="2" id="KW-0812">Transmembrane</keyword>
<dbReference type="Gene3D" id="3.30.70.1070">
    <property type="entry name" value="Sporulation related repeat"/>
    <property type="match status" value="2"/>
</dbReference>
<dbReference type="GO" id="GO:0032153">
    <property type="term" value="C:cell division site"/>
    <property type="evidence" value="ECO:0007669"/>
    <property type="project" value="TreeGrafter"/>
</dbReference>
<evidence type="ECO:0000259" key="3">
    <source>
        <dbReference type="PROSITE" id="PS51724"/>
    </source>
</evidence>
<name>A0A4Q8LRR5_9GAMM</name>
<feature type="region of interest" description="Disordered" evidence="1">
    <location>
        <begin position="185"/>
        <end position="252"/>
    </location>
</feature>
<dbReference type="GO" id="GO:0042834">
    <property type="term" value="F:peptidoglycan binding"/>
    <property type="evidence" value="ECO:0007669"/>
    <property type="project" value="InterPro"/>
</dbReference>
<evidence type="ECO:0000313" key="5">
    <source>
        <dbReference type="Proteomes" id="UP000291286"/>
    </source>
</evidence>
<organism evidence="4 5">
    <name type="scientific">Pseudoxanthomonas winnipegensis</name>
    <dbReference type="NCBI Taxonomy" id="2480810"/>
    <lineage>
        <taxon>Bacteria</taxon>
        <taxon>Pseudomonadati</taxon>
        <taxon>Pseudomonadota</taxon>
        <taxon>Gammaproteobacteria</taxon>
        <taxon>Lysobacterales</taxon>
        <taxon>Lysobacteraceae</taxon>
        <taxon>Pseudoxanthomonas</taxon>
    </lineage>
</organism>
<dbReference type="PROSITE" id="PS51724">
    <property type="entry name" value="SPOR"/>
    <property type="match status" value="2"/>
</dbReference>
<evidence type="ECO:0000256" key="2">
    <source>
        <dbReference type="SAM" id="Phobius"/>
    </source>
</evidence>
<dbReference type="EMBL" id="SHMB01000001">
    <property type="protein sequence ID" value="TAA33506.1"/>
    <property type="molecule type" value="Genomic_DNA"/>
</dbReference>
<evidence type="ECO:0000313" key="4">
    <source>
        <dbReference type="EMBL" id="TAA33506.1"/>
    </source>
</evidence>
<dbReference type="RefSeq" id="WP_130516077.1">
    <property type="nucleotide sequence ID" value="NZ_SHMA01000001.1"/>
</dbReference>
<comment type="caution">
    <text evidence="4">The sequence shown here is derived from an EMBL/GenBank/DDBJ whole genome shotgun (WGS) entry which is preliminary data.</text>
</comment>
<feature type="compositionally biased region" description="Low complexity" evidence="1">
    <location>
        <begin position="185"/>
        <end position="218"/>
    </location>
</feature>
<feature type="transmembrane region" description="Helical" evidence="2">
    <location>
        <begin position="9"/>
        <end position="27"/>
    </location>
</feature>
<feature type="domain" description="SPOR" evidence="3">
    <location>
        <begin position="101"/>
        <end position="181"/>
    </location>
</feature>
<accession>A0A4Q8LRR5</accession>
<gene>
    <name evidence="4" type="ORF">EA661_04445</name>
</gene>
<feature type="compositionally biased region" description="Pro residues" evidence="1">
    <location>
        <begin position="219"/>
        <end position="241"/>
    </location>
</feature>
<proteinExistence type="predicted"/>
<feature type="compositionally biased region" description="Low complexity" evidence="1">
    <location>
        <begin position="32"/>
        <end position="43"/>
    </location>
</feature>
<protein>
    <submittedName>
        <fullName evidence="4">SPOR domain-containing protein</fullName>
    </submittedName>
</protein>
<dbReference type="SUPFAM" id="SSF110997">
    <property type="entry name" value="Sporulation related repeat"/>
    <property type="match status" value="2"/>
</dbReference>
<dbReference type="Proteomes" id="UP000291286">
    <property type="component" value="Unassembled WGS sequence"/>
</dbReference>
<feature type="domain" description="SPOR" evidence="3">
    <location>
        <begin position="258"/>
        <end position="337"/>
    </location>
</feature>
<dbReference type="AlphaFoldDB" id="A0A4Q8LRR5"/>
<feature type="compositionally biased region" description="Low complexity" evidence="1">
    <location>
        <begin position="242"/>
        <end position="252"/>
    </location>
</feature>
<feature type="region of interest" description="Disordered" evidence="1">
    <location>
        <begin position="32"/>
        <end position="90"/>
    </location>
</feature>
<dbReference type="InterPro" id="IPR036680">
    <property type="entry name" value="SPOR-like_sf"/>
</dbReference>
<reference evidence="4 5" key="1">
    <citation type="submission" date="2019-02" db="EMBL/GenBank/DDBJ databases">
        <title>WGS of Pseudoxanthomonas species novum from clinical isolates.</title>
        <authorList>
            <person name="Bernier A.-M."/>
            <person name="Bernard K."/>
            <person name="Vachon A."/>
        </authorList>
    </citation>
    <scope>NUCLEOTIDE SEQUENCE [LARGE SCALE GENOMIC DNA]</scope>
    <source>
        <strain evidence="4 5">NML171202</strain>
    </source>
</reference>
<sequence length="338" mass="34110">MDTALRNRIIGAIVLVALAVIFLPMLIKGPASDSGVSDVSTDVPKAPEGQFETRDLPLVTPGQPGANGATGMPAQPKPATETLTPADAPKPATNAQGLPLATAGGDYAVTFGAYASQADADVVIDRLRQSGLEAFRQEATIGGKPAWRVRVGPYADRAQAEIARLAAVKVRSDVKAEVIALDAGGDAPATAPAASTPPAATPATSNPDAAQLASEAPPAAKPAPAAKPEPAAKPAPTPAKPAAPVESKPPVAAVPKPAATGVGFAVQVGAFGKEADANSLRDKLRGNGFSAFVEPVSTDSGRLFRVRVGPVSTRAEADQLKAQVAARNGLTGIVRPHP</sequence>
<dbReference type="InterPro" id="IPR052521">
    <property type="entry name" value="Cell_div_SPOR-domain"/>
</dbReference>
<dbReference type="PANTHER" id="PTHR38687:SF1">
    <property type="entry name" value="CELL DIVISION PROTEIN DEDD"/>
    <property type="match status" value="1"/>
</dbReference>